<protein>
    <submittedName>
        <fullName evidence="1">Uncharacterized protein</fullName>
    </submittedName>
</protein>
<gene>
    <name evidence="1" type="ORF">CY34DRAFT_62457</name>
</gene>
<accession>A0A0C9Z6R2</accession>
<name>A0A0C9Z6R2_9AGAM</name>
<dbReference type="HOGENOM" id="CLU_2628767_0_0_1"/>
<proteinExistence type="predicted"/>
<evidence type="ECO:0000313" key="1">
    <source>
        <dbReference type="EMBL" id="KIK33210.1"/>
    </source>
</evidence>
<reference evidence="2" key="2">
    <citation type="submission" date="2015-01" db="EMBL/GenBank/DDBJ databases">
        <title>Evolutionary Origins and Diversification of the Mycorrhizal Mutualists.</title>
        <authorList>
            <consortium name="DOE Joint Genome Institute"/>
            <consortium name="Mycorrhizal Genomics Consortium"/>
            <person name="Kohler A."/>
            <person name="Kuo A."/>
            <person name="Nagy L.G."/>
            <person name="Floudas D."/>
            <person name="Copeland A."/>
            <person name="Barry K.W."/>
            <person name="Cichocki N."/>
            <person name="Veneault-Fourrey C."/>
            <person name="LaButti K."/>
            <person name="Lindquist E.A."/>
            <person name="Lipzen A."/>
            <person name="Lundell T."/>
            <person name="Morin E."/>
            <person name="Murat C."/>
            <person name="Riley R."/>
            <person name="Ohm R."/>
            <person name="Sun H."/>
            <person name="Tunlid A."/>
            <person name="Henrissat B."/>
            <person name="Grigoriev I.V."/>
            <person name="Hibbett D.S."/>
            <person name="Martin F."/>
        </authorList>
    </citation>
    <scope>NUCLEOTIDE SEQUENCE [LARGE SCALE GENOMIC DNA]</scope>
    <source>
        <strain evidence="2">UH-Slu-Lm8-n1</strain>
    </source>
</reference>
<dbReference type="AlphaFoldDB" id="A0A0C9Z6R2"/>
<evidence type="ECO:0000313" key="2">
    <source>
        <dbReference type="Proteomes" id="UP000054485"/>
    </source>
</evidence>
<dbReference type="InParanoid" id="A0A0C9Z6R2"/>
<dbReference type="EMBL" id="KN835995">
    <property type="protein sequence ID" value="KIK33210.1"/>
    <property type="molecule type" value="Genomic_DNA"/>
</dbReference>
<feature type="non-terminal residue" evidence="1">
    <location>
        <position position="1"/>
    </location>
</feature>
<feature type="non-terminal residue" evidence="1">
    <location>
        <position position="78"/>
    </location>
</feature>
<organism evidence="1 2">
    <name type="scientific">Suillus luteus UH-Slu-Lm8-n1</name>
    <dbReference type="NCBI Taxonomy" id="930992"/>
    <lineage>
        <taxon>Eukaryota</taxon>
        <taxon>Fungi</taxon>
        <taxon>Dikarya</taxon>
        <taxon>Basidiomycota</taxon>
        <taxon>Agaricomycotina</taxon>
        <taxon>Agaricomycetes</taxon>
        <taxon>Agaricomycetidae</taxon>
        <taxon>Boletales</taxon>
        <taxon>Suillineae</taxon>
        <taxon>Suillaceae</taxon>
        <taxon>Suillus</taxon>
    </lineage>
</organism>
<sequence>LLASIDTLTTSLDWRSNTRPVDFAGSTYKAPNQCKRTIVNPSVVPLFLDSGASVHISNNEADFFSLCPIAPCSVNGVG</sequence>
<dbReference type="OrthoDB" id="2665273at2759"/>
<dbReference type="Proteomes" id="UP000054485">
    <property type="component" value="Unassembled WGS sequence"/>
</dbReference>
<keyword evidence="2" id="KW-1185">Reference proteome</keyword>
<reference evidence="1 2" key="1">
    <citation type="submission" date="2014-04" db="EMBL/GenBank/DDBJ databases">
        <authorList>
            <consortium name="DOE Joint Genome Institute"/>
            <person name="Kuo A."/>
            <person name="Ruytinx J."/>
            <person name="Rineau F."/>
            <person name="Colpaert J."/>
            <person name="Kohler A."/>
            <person name="Nagy L.G."/>
            <person name="Floudas D."/>
            <person name="Copeland A."/>
            <person name="Barry K.W."/>
            <person name="Cichocki N."/>
            <person name="Veneault-Fourrey C."/>
            <person name="LaButti K."/>
            <person name="Lindquist E.A."/>
            <person name="Lipzen A."/>
            <person name="Lundell T."/>
            <person name="Morin E."/>
            <person name="Murat C."/>
            <person name="Sun H."/>
            <person name="Tunlid A."/>
            <person name="Henrissat B."/>
            <person name="Grigoriev I.V."/>
            <person name="Hibbett D.S."/>
            <person name="Martin F."/>
            <person name="Nordberg H.P."/>
            <person name="Cantor M.N."/>
            <person name="Hua S.X."/>
        </authorList>
    </citation>
    <scope>NUCLEOTIDE SEQUENCE [LARGE SCALE GENOMIC DNA]</scope>
    <source>
        <strain evidence="1 2">UH-Slu-Lm8-n1</strain>
    </source>
</reference>